<dbReference type="Pfam" id="PF13831">
    <property type="entry name" value="PHD_2"/>
    <property type="match status" value="1"/>
</dbReference>
<evidence type="ECO:0000256" key="3">
    <source>
        <dbReference type="ARBA" id="ARBA00022771"/>
    </source>
</evidence>
<keyword evidence="2" id="KW-0677">Repeat</keyword>
<dbReference type="PANTHER" id="PTHR13793:SF107">
    <property type="entry name" value="BROMODOMAIN-CONTAINING PROTEIN HOMOLOG"/>
    <property type="match status" value="1"/>
</dbReference>
<dbReference type="Pfam" id="PF10513">
    <property type="entry name" value="EPL1"/>
    <property type="match status" value="1"/>
</dbReference>
<evidence type="ECO:0000256" key="5">
    <source>
        <dbReference type="PROSITE-ProRule" id="PRU00146"/>
    </source>
</evidence>
<keyword evidence="1" id="KW-0479">Metal-binding</keyword>
<evidence type="ECO:0000313" key="9">
    <source>
        <dbReference type="Proteomes" id="UP000887577"/>
    </source>
</evidence>
<evidence type="ECO:0000256" key="4">
    <source>
        <dbReference type="ARBA" id="ARBA00022833"/>
    </source>
</evidence>
<dbReference type="Pfam" id="PF13832">
    <property type="entry name" value="zf-HC5HC2H_2"/>
    <property type="match status" value="1"/>
</dbReference>
<evidence type="ECO:0000259" key="8">
    <source>
        <dbReference type="PROSITE" id="PS51805"/>
    </source>
</evidence>
<evidence type="ECO:0000259" key="7">
    <source>
        <dbReference type="PROSITE" id="PS50016"/>
    </source>
</evidence>
<dbReference type="PANTHER" id="PTHR13793">
    <property type="entry name" value="PHD FINGER PROTEINS"/>
    <property type="match status" value="1"/>
</dbReference>
<dbReference type="InterPro" id="IPR011011">
    <property type="entry name" value="Znf_FYVE_PHD"/>
</dbReference>
<dbReference type="Gene3D" id="3.30.40.10">
    <property type="entry name" value="Zinc/RING finger domain, C3HC4 (zinc finger)"/>
    <property type="match status" value="2"/>
</dbReference>
<keyword evidence="4" id="KW-0862">Zinc</keyword>
<keyword evidence="3 5" id="KW-0863">Zinc-finger</keyword>
<dbReference type="InterPro" id="IPR013083">
    <property type="entry name" value="Znf_RING/FYVE/PHD"/>
</dbReference>
<feature type="domain" description="PHD-type" evidence="7">
    <location>
        <begin position="170"/>
        <end position="220"/>
    </location>
</feature>
<evidence type="ECO:0000256" key="6">
    <source>
        <dbReference type="SAM" id="MobiDB-lite"/>
    </source>
</evidence>
<dbReference type="GO" id="GO:0006357">
    <property type="term" value="P:regulation of transcription by RNA polymerase II"/>
    <property type="evidence" value="ECO:0007669"/>
    <property type="project" value="TreeGrafter"/>
</dbReference>
<evidence type="ECO:0000256" key="2">
    <source>
        <dbReference type="ARBA" id="ARBA00022737"/>
    </source>
</evidence>
<feature type="domain" description="PHD-type" evidence="8">
    <location>
        <begin position="224"/>
        <end position="351"/>
    </location>
</feature>
<reference evidence="10" key="1">
    <citation type="submission" date="2022-11" db="UniProtKB">
        <authorList>
            <consortium name="WormBaseParasite"/>
        </authorList>
    </citation>
    <scope>IDENTIFICATION</scope>
</reference>
<dbReference type="SMART" id="SM00249">
    <property type="entry name" value="PHD"/>
    <property type="match status" value="2"/>
</dbReference>
<dbReference type="AlphaFoldDB" id="A0A914YH35"/>
<dbReference type="InterPro" id="IPR001965">
    <property type="entry name" value="Znf_PHD"/>
</dbReference>
<dbReference type="InterPro" id="IPR019787">
    <property type="entry name" value="Znf_PHD-finger"/>
</dbReference>
<dbReference type="InterPro" id="IPR034732">
    <property type="entry name" value="EPHD"/>
</dbReference>
<dbReference type="Proteomes" id="UP000887577">
    <property type="component" value="Unplaced"/>
</dbReference>
<dbReference type="GO" id="GO:0008270">
    <property type="term" value="F:zinc ion binding"/>
    <property type="evidence" value="ECO:0007669"/>
    <property type="project" value="UniProtKB-KW"/>
</dbReference>
<dbReference type="SUPFAM" id="SSF57903">
    <property type="entry name" value="FYVE/PHD zinc finger"/>
    <property type="match status" value="1"/>
</dbReference>
<dbReference type="PROSITE" id="PS50016">
    <property type="entry name" value="ZF_PHD_2"/>
    <property type="match status" value="1"/>
</dbReference>
<dbReference type="CDD" id="cd15571">
    <property type="entry name" value="ePHD"/>
    <property type="match status" value="1"/>
</dbReference>
<sequence length="867" mass="99204">MARPAGKGGGGGKHVGGKLTGAGGNVEDNFVDELLAFDGEVTFKHINIIPTSKRRSTASTVASSSSAIVPIITSECLQPYAFNKAKEQDIETSVHSELNHIDFMFNIPEYNMDEEDIRFLQSTNSKRPTNDRISESQFEVACNRLEKLSVFQFWKTGSTILIAGRTFIVDDRCDVCGGDNDRRNNKLLTCQICYVSVHQECYGIPYYPASSWKCRRCAINPTLPIKCAFCPFEGGSMKFTSDNKAVHQLCAIWINGITVSQNAFLEPIDINTADTVVNIHKCSLCKQTYGAVIGCAFIDCHRKMHVTCSAIARLTMETNLQVKENKAVKKTLTEEIMERIYNRKIHCVIHSKLIRDEILSAINKVTEALEGRSENMPIDLRASPINPKYIKPEFVNFQLSEEAVKLVYRYWFVKRLRRFCSPSISRIKVIYDRMARPIRHLQNEIPAPVYQAFKNRVYLNVNSDGTIGLTANFLEDFPVLNDELEKYLTNSLGDDPEVPSIDYDNKIIIFQKQALHLHSIPNFDKDIEILFCRKRSDICRVTLDLVKRYVDPTMEFDHTADYIFDDPINPWDIIGLMFFLAVPEYIQISAFISSLWFLDFYGVFRTFNYENPDGINLKKMAMKGLHKQYPTMNDAYTDFFKMMHDANSQAIKEGRLSYINKFEEAVCYSVPSKPQYHVLQLMLNEIEAEGENKYKILLKYLMHELTMNENIDEDANAMPQCNRGKLITAAEYAKSLIILEKTFPIPNIFFLTELFGRRKINNKHAKIISLPTVGFTPMNGFRQDFIQKTLFIHPFRFDTISWIEGHKLNEEKEIKLGYKLKKEINGQTKVIKAVKETVARKRRAQPPPPTSSGSESRGPPEKLQRSL</sequence>
<dbReference type="PROSITE" id="PS51805">
    <property type="entry name" value="EPHD"/>
    <property type="match status" value="1"/>
</dbReference>
<proteinExistence type="predicted"/>
<dbReference type="InterPro" id="IPR050701">
    <property type="entry name" value="Histone_Mod_Regulator"/>
</dbReference>
<name>A0A914YH35_9BILA</name>
<organism evidence="9 10">
    <name type="scientific">Panagrolaimus superbus</name>
    <dbReference type="NCBI Taxonomy" id="310955"/>
    <lineage>
        <taxon>Eukaryota</taxon>
        <taxon>Metazoa</taxon>
        <taxon>Ecdysozoa</taxon>
        <taxon>Nematoda</taxon>
        <taxon>Chromadorea</taxon>
        <taxon>Rhabditida</taxon>
        <taxon>Tylenchina</taxon>
        <taxon>Panagrolaimomorpha</taxon>
        <taxon>Panagrolaimoidea</taxon>
        <taxon>Panagrolaimidae</taxon>
        <taxon>Panagrolaimus</taxon>
    </lineage>
</organism>
<evidence type="ECO:0000256" key="1">
    <source>
        <dbReference type="ARBA" id="ARBA00022723"/>
    </source>
</evidence>
<protein>
    <submittedName>
        <fullName evidence="10">PHD-type domain-containing protein</fullName>
    </submittedName>
</protein>
<dbReference type="WBParaSite" id="PSU_v2.g16620.t1">
    <property type="protein sequence ID" value="PSU_v2.g16620.t1"/>
    <property type="gene ID" value="PSU_v2.g16620"/>
</dbReference>
<accession>A0A914YH35</accession>
<keyword evidence="9" id="KW-1185">Reference proteome</keyword>
<dbReference type="InterPro" id="IPR019542">
    <property type="entry name" value="Enhancer_polycomb-like_N"/>
</dbReference>
<feature type="region of interest" description="Disordered" evidence="6">
    <location>
        <begin position="836"/>
        <end position="867"/>
    </location>
</feature>
<evidence type="ECO:0000313" key="10">
    <source>
        <dbReference type="WBParaSite" id="PSU_v2.g16620.t1"/>
    </source>
</evidence>
<feature type="compositionally biased region" description="Basic and acidic residues" evidence="6">
    <location>
        <begin position="858"/>
        <end position="867"/>
    </location>
</feature>